<gene>
    <name evidence="3" type="ORF">BFF78_40535</name>
</gene>
<accession>A0A1D7YLW8</accession>
<dbReference type="InterPro" id="IPR016181">
    <property type="entry name" value="Acyl_CoA_acyltransferase"/>
</dbReference>
<evidence type="ECO:0000313" key="4">
    <source>
        <dbReference type="Proteomes" id="UP000094960"/>
    </source>
</evidence>
<dbReference type="EMBL" id="CP017248">
    <property type="protein sequence ID" value="AOR36514.1"/>
    <property type="molecule type" value="Genomic_DNA"/>
</dbReference>
<dbReference type="InterPro" id="IPR000182">
    <property type="entry name" value="GNAT_dom"/>
</dbReference>
<organism evidence="3 4">
    <name type="scientific">Streptomyces fodineus</name>
    <dbReference type="NCBI Taxonomy" id="1904616"/>
    <lineage>
        <taxon>Bacteria</taxon>
        <taxon>Bacillati</taxon>
        <taxon>Actinomycetota</taxon>
        <taxon>Actinomycetes</taxon>
        <taxon>Kitasatosporales</taxon>
        <taxon>Streptomycetaceae</taxon>
        <taxon>Streptomyces</taxon>
    </lineage>
</organism>
<sequence length="194" mass="21095">MRILSFPEQATPSHLRVQVRELQEQAWPSPPGSPAPADAPSHDPALRPLSMLLVDEESTVLAALDILAKDIVHAGRRYAAGGLSTVVVGRESRGRGYGRQLVAAAREAMITRPLDLGLFTCDSVLRAFYESAGWRVLPGTVLIGGTPQDPFPSDQPGFDKVTMAGFFSADARQAEKSFHDSRIELYPGTIDKLW</sequence>
<evidence type="ECO:0000313" key="3">
    <source>
        <dbReference type="EMBL" id="AOR36514.1"/>
    </source>
</evidence>
<feature type="domain" description="N-acetyltransferase" evidence="2">
    <location>
        <begin position="1"/>
        <end position="152"/>
    </location>
</feature>
<dbReference type="GO" id="GO:0016747">
    <property type="term" value="F:acyltransferase activity, transferring groups other than amino-acyl groups"/>
    <property type="evidence" value="ECO:0007669"/>
    <property type="project" value="InterPro"/>
</dbReference>
<dbReference type="Pfam" id="PF13527">
    <property type="entry name" value="Acetyltransf_9"/>
    <property type="match status" value="1"/>
</dbReference>
<dbReference type="Proteomes" id="UP000094960">
    <property type="component" value="Chromosome"/>
</dbReference>
<dbReference type="Gene3D" id="3.40.630.30">
    <property type="match status" value="1"/>
</dbReference>
<feature type="region of interest" description="Disordered" evidence="1">
    <location>
        <begin position="23"/>
        <end position="42"/>
    </location>
</feature>
<dbReference type="PROSITE" id="PS51186">
    <property type="entry name" value="GNAT"/>
    <property type="match status" value="1"/>
</dbReference>
<reference evidence="4" key="1">
    <citation type="submission" date="2016-09" db="EMBL/GenBank/DDBJ databases">
        <title>Streptomyces puniciscabiei strain:TW1S1 Genome sequencing and assembly.</title>
        <authorList>
            <person name="Kim M.-K."/>
            <person name="Kim S.B."/>
        </authorList>
    </citation>
    <scope>NUCLEOTIDE SEQUENCE [LARGE SCALE GENOMIC DNA]</scope>
    <source>
        <strain evidence="4">TW1S1</strain>
    </source>
</reference>
<dbReference type="KEGG" id="spun:BFF78_40535"/>
<evidence type="ECO:0000256" key="1">
    <source>
        <dbReference type="SAM" id="MobiDB-lite"/>
    </source>
</evidence>
<dbReference type="SUPFAM" id="SSF55729">
    <property type="entry name" value="Acyl-CoA N-acyltransferases (Nat)"/>
    <property type="match status" value="1"/>
</dbReference>
<name>A0A1D7YLW8_9ACTN</name>
<dbReference type="RefSeq" id="WP_069783024.1">
    <property type="nucleotide sequence ID" value="NZ_CP017248.1"/>
</dbReference>
<evidence type="ECO:0000259" key="2">
    <source>
        <dbReference type="PROSITE" id="PS51186"/>
    </source>
</evidence>
<protein>
    <submittedName>
        <fullName evidence="3">GNAT family N-acetyltransferase</fullName>
    </submittedName>
</protein>
<keyword evidence="4" id="KW-1185">Reference proteome</keyword>
<proteinExistence type="predicted"/>
<dbReference type="AlphaFoldDB" id="A0A1D7YLW8"/>
<keyword evidence="3" id="KW-0808">Transferase</keyword>